<dbReference type="Gene3D" id="2.120.10.30">
    <property type="entry name" value="TolB, C-terminal domain"/>
    <property type="match status" value="1"/>
</dbReference>
<dbReference type="Proteomes" id="UP001202961">
    <property type="component" value="Unassembled WGS sequence"/>
</dbReference>
<dbReference type="SUPFAM" id="SSF63829">
    <property type="entry name" value="Calcium-dependent phosphotriesterase"/>
    <property type="match status" value="1"/>
</dbReference>
<dbReference type="EMBL" id="JAMQBK010000023">
    <property type="protein sequence ID" value="MCM2370472.1"/>
    <property type="molecule type" value="Genomic_DNA"/>
</dbReference>
<feature type="chain" id="PRO_5046309935" evidence="1">
    <location>
        <begin position="30"/>
        <end position="919"/>
    </location>
</feature>
<dbReference type="InterPro" id="IPR050952">
    <property type="entry name" value="TRIM-NHL_E3_ligases"/>
</dbReference>
<dbReference type="PANTHER" id="PTHR24104:SF25">
    <property type="entry name" value="PROTEIN LIN-41"/>
    <property type="match status" value="1"/>
</dbReference>
<keyword evidence="1" id="KW-0732">Signal</keyword>
<sequence length="919" mass="103815">MKWIVGSALIVALLCASSAWMIQSRIASAASDHEPFVFRSFAVADDELVVHPADYSSRSNEYRLHVDPSNKDGSGEADYRMQRGVEVIWSVRLPMTLVDVTITDQGEIIGYSYSNGFEGMGPEEGDGDFRVVILNADGTPRLNESTVRRGSRFLHEAPNPKCLAMIVDQDNDRVIFRVEDPDVNRRAEKWWIYRISSGEKLQEVSPREKMLDSEHTRFLISAKPIAGTPLILLHWWRHEYPAPKTEDDSISGAKFTVVDEDAEVVWQIEYPRDYEGGGDETLADRLRDLIFENSAILESKDARQFELFVAADQQAVTYETQLKAGRWEVSRKNRRPMTLAEAFPRNRNVANPMPAPAFIMQPLERLDPIELQTNESAPAISRVFDFTVDEQNRIGWMREDENGQSVFVLVDEHGKNHLEIPVATEPTTAPDREFTWSSCVWISGERFVVTRSEYGSESKSEAWWVDIADRKAAPIEAFDCSFVEQLRAFSDRGFVILERTHYSSTITDALVGFDADGKRSWQVESHTGQDERALFSPDGIAVTTNDEVIVIDNVRHQLQWFDRQGKYLRQVNLDDAWGREANYPTDVLAFADGRILVHDFGGTPPYVVMDNDGSVISDLHPKFADDRKINDYDVVIAPNQDIWMSDHTAIYRLDKTGFVDRVLGPNPQDNPLTELSGSTVDRDGRIHVVDGRTASTHVFDASGRFLQTRVVPSEYYHGEIHFPCISVNDENESALCVETGRAATALIRFDEDGRPLNPVKLPRHSRQVRYQPGTNNQVEMLFDEVQIIGSDHQVRRIIRRRPDGRWFDYLDELAIASDGSFAVLCEGIVSIYDPDGEPLGMVPLPTAVRGYITIALSTTHVAAIGDGCFVVLDRQAKTIQRGELDAHIKDAQCHFLRDGSEILVVPRHGKSLPRYRISK</sequence>
<dbReference type="PANTHER" id="PTHR24104">
    <property type="entry name" value="E3 UBIQUITIN-PROTEIN LIGASE NHLRC1-RELATED"/>
    <property type="match status" value="1"/>
</dbReference>
<feature type="signal peptide" evidence="1">
    <location>
        <begin position="1"/>
        <end position="29"/>
    </location>
</feature>
<evidence type="ECO:0000256" key="1">
    <source>
        <dbReference type="SAM" id="SignalP"/>
    </source>
</evidence>
<organism evidence="2 3">
    <name type="scientific">Aporhodopirellula aestuarii</name>
    <dbReference type="NCBI Taxonomy" id="2950107"/>
    <lineage>
        <taxon>Bacteria</taxon>
        <taxon>Pseudomonadati</taxon>
        <taxon>Planctomycetota</taxon>
        <taxon>Planctomycetia</taxon>
        <taxon>Pirellulales</taxon>
        <taxon>Pirellulaceae</taxon>
        <taxon>Aporhodopirellula</taxon>
    </lineage>
</organism>
<reference evidence="2 3" key="1">
    <citation type="journal article" date="2022" name="Syst. Appl. Microbiol.">
        <title>Rhodopirellula aestuarii sp. nov., a novel member of the genus Rhodopirellula isolated from brackish sediments collected in the Tagus River estuary, Portugal.</title>
        <authorList>
            <person name="Vitorino I.R."/>
            <person name="Klimek D."/>
            <person name="Calusinska M."/>
            <person name="Lobo-da-Cunha A."/>
            <person name="Vasconcelos V."/>
            <person name="Lage O.M."/>
        </authorList>
    </citation>
    <scope>NUCLEOTIDE SEQUENCE [LARGE SCALE GENOMIC DNA]</scope>
    <source>
        <strain evidence="2 3">ICT_H3.1</strain>
    </source>
</reference>
<keyword evidence="3" id="KW-1185">Reference proteome</keyword>
<gene>
    <name evidence="2" type="ORF">NB063_07515</name>
</gene>
<protein>
    <submittedName>
        <fullName evidence="2">Uncharacterized protein</fullName>
    </submittedName>
</protein>
<name>A0ABT0U0V4_9BACT</name>
<dbReference type="InterPro" id="IPR011042">
    <property type="entry name" value="6-blade_b-propeller_TolB-like"/>
</dbReference>
<accession>A0ABT0U0V4</accession>
<comment type="caution">
    <text evidence="2">The sequence shown here is derived from an EMBL/GenBank/DDBJ whole genome shotgun (WGS) entry which is preliminary data.</text>
</comment>
<dbReference type="RefSeq" id="WP_250928143.1">
    <property type="nucleotide sequence ID" value="NZ_JAMQBK010000023.1"/>
</dbReference>
<evidence type="ECO:0000313" key="3">
    <source>
        <dbReference type="Proteomes" id="UP001202961"/>
    </source>
</evidence>
<evidence type="ECO:0000313" key="2">
    <source>
        <dbReference type="EMBL" id="MCM2370472.1"/>
    </source>
</evidence>
<proteinExistence type="predicted"/>